<dbReference type="Gene3D" id="2.170.270.10">
    <property type="entry name" value="SET domain"/>
    <property type="match status" value="1"/>
</dbReference>
<accession>A0AAW1QAH7</accession>
<keyword evidence="6" id="KW-1185">Reference proteome</keyword>
<evidence type="ECO:0000256" key="1">
    <source>
        <dbReference type="ARBA" id="ARBA00022723"/>
    </source>
</evidence>
<dbReference type="Proteomes" id="UP001489004">
    <property type="component" value="Unassembled WGS sequence"/>
</dbReference>
<reference evidence="5 6" key="1">
    <citation type="journal article" date="2024" name="Nat. Commun.">
        <title>Phylogenomics reveals the evolutionary origins of lichenization in chlorophyte algae.</title>
        <authorList>
            <person name="Puginier C."/>
            <person name="Libourel C."/>
            <person name="Otte J."/>
            <person name="Skaloud P."/>
            <person name="Haon M."/>
            <person name="Grisel S."/>
            <person name="Petersen M."/>
            <person name="Berrin J.G."/>
            <person name="Delaux P.M."/>
            <person name="Dal Grande F."/>
            <person name="Keller J."/>
        </authorList>
    </citation>
    <scope>NUCLEOTIDE SEQUENCE [LARGE SCALE GENOMIC DNA]</scope>
    <source>
        <strain evidence="5 6">SAG 2043</strain>
    </source>
</reference>
<keyword evidence="2" id="KW-0863">Zinc-finger</keyword>
<dbReference type="InterPro" id="IPR002893">
    <property type="entry name" value="Znf_MYND"/>
</dbReference>
<feature type="domain" description="SET" evidence="4">
    <location>
        <begin position="21"/>
        <end position="284"/>
    </location>
</feature>
<dbReference type="SUPFAM" id="SSF82199">
    <property type="entry name" value="SET domain"/>
    <property type="match status" value="1"/>
</dbReference>
<gene>
    <name evidence="5" type="ORF">WJX72_007975</name>
</gene>
<dbReference type="InterPro" id="IPR001214">
    <property type="entry name" value="SET_dom"/>
</dbReference>
<dbReference type="AlphaFoldDB" id="A0AAW1QAH7"/>
<dbReference type="PROSITE" id="PS50280">
    <property type="entry name" value="SET"/>
    <property type="match status" value="1"/>
</dbReference>
<dbReference type="InterPro" id="IPR050869">
    <property type="entry name" value="H3K4_H4K5_MeTrfase"/>
</dbReference>
<dbReference type="GO" id="GO:0008270">
    <property type="term" value="F:zinc ion binding"/>
    <property type="evidence" value="ECO:0007669"/>
    <property type="project" value="UniProtKB-KW"/>
</dbReference>
<evidence type="ECO:0000259" key="4">
    <source>
        <dbReference type="PROSITE" id="PS50280"/>
    </source>
</evidence>
<dbReference type="PANTHER" id="PTHR12197:SF251">
    <property type="entry name" value="EG:BACR7C10.4 PROTEIN"/>
    <property type="match status" value="1"/>
</dbReference>
<organism evidence="5 6">
    <name type="scientific">[Myrmecia] bisecta</name>
    <dbReference type="NCBI Taxonomy" id="41462"/>
    <lineage>
        <taxon>Eukaryota</taxon>
        <taxon>Viridiplantae</taxon>
        <taxon>Chlorophyta</taxon>
        <taxon>core chlorophytes</taxon>
        <taxon>Trebouxiophyceae</taxon>
        <taxon>Trebouxiales</taxon>
        <taxon>Trebouxiaceae</taxon>
        <taxon>Myrmecia</taxon>
    </lineage>
</organism>
<keyword evidence="1" id="KW-0479">Metal-binding</keyword>
<proteinExistence type="predicted"/>
<evidence type="ECO:0000256" key="3">
    <source>
        <dbReference type="ARBA" id="ARBA00022833"/>
    </source>
</evidence>
<dbReference type="GO" id="GO:0005634">
    <property type="term" value="C:nucleus"/>
    <property type="evidence" value="ECO:0007669"/>
    <property type="project" value="TreeGrafter"/>
</dbReference>
<keyword evidence="3" id="KW-0862">Zinc</keyword>
<dbReference type="Pfam" id="PF01753">
    <property type="entry name" value="zf-MYND"/>
    <property type="match status" value="1"/>
</dbReference>
<dbReference type="PANTHER" id="PTHR12197">
    <property type="entry name" value="HISTONE-LYSINE N-METHYLTRANSFERASE SMYD"/>
    <property type="match status" value="1"/>
</dbReference>
<dbReference type="Gene3D" id="6.10.140.2220">
    <property type="match status" value="1"/>
</dbReference>
<dbReference type="SUPFAM" id="SSF144232">
    <property type="entry name" value="HIT/MYND zinc finger-like"/>
    <property type="match status" value="1"/>
</dbReference>
<dbReference type="EMBL" id="JALJOR010000004">
    <property type="protein sequence ID" value="KAK9818158.1"/>
    <property type="molecule type" value="Genomic_DNA"/>
</dbReference>
<evidence type="ECO:0000313" key="6">
    <source>
        <dbReference type="Proteomes" id="UP001489004"/>
    </source>
</evidence>
<evidence type="ECO:0000256" key="2">
    <source>
        <dbReference type="ARBA" id="ARBA00022771"/>
    </source>
</evidence>
<dbReference type="CDD" id="cd20071">
    <property type="entry name" value="SET_SMYD"/>
    <property type="match status" value="1"/>
</dbReference>
<protein>
    <recommendedName>
        <fullName evidence="4">SET domain-containing protein</fullName>
    </recommendedName>
</protein>
<dbReference type="InterPro" id="IPR046341">
    <property type="entry name" value="SET_dom_sf"/>
</dbReference>
<comment type="caution">
    <text evidence="5">The sequence shown here is derived from an EMBL/GenBank/DDBJ whole genome shotgun (WGS) entry which is preliminary data.</text>
</comment>
<sequence>MDAPGSETATPALRVAGKLLPGAIQLRFDQKRGFHIVAARDIPAGATVLKERPLAVSIPASAWQSQCRACLTALTPKALQNPIRCTRCNQTVYCTQACAQNDAAAHAGSGECALLHDSDARQQLGEFVREACLALRLHHLPPVQPLLQANVDALLDGPDAQLLLDAAACMVQAARAKADASSNADAKKGKAEPIAGTDDSPEAMLGNLCRVVTNGHELVPAVLPPGSAPAHTDGSLPGAIYRLLSRLNHACRPNTAYFFKPNGVAVLRTLRLLSAEEELTISYVDVLLPRELRRSQLHERFCFWCECQQCQASMAETQGMADVPPQAVASAACELDRAVAEGTALLIEQGDAAAAWAKLEAGLCTAVRAGVHPFHHRCLEAYIGLSSACRIFADKDSEKAAARHRAAAYSLLLAVALDALLHKGQLGVMQQAARLLKVAYGQTHAAVVLNAYQPFHAGLPYQLAAALTQCSSLLEPASM</sequence>
<dbReference type="Gene3D" id="1.10.220.160">
    <property type="match status" value="1"/>
</dbReference>
<evidence type="ECO:0000313" key="5">
    <source>
        <dbReference type="EMBL" id="KAK9818158.1"/>
    </source>
</evidence>
<dbReference type="Pfam" id="PF00856">
    <property type="entry name" value="SET"/>
    <property type="match status" value="1"/>
</dbReference>
<name>A0AAW1QAH7_9CHLO</name>